<dbReference type="InParanoid" id="A0A2P5FPC4"/>
<comment type="caution">
    <text evidence="1">The sequence shown here is derived from an EMBL/GenBank/DDBJ whole genome shotgun (WGS) entry which is preliminary data.</text>
</comment>
<gene>
    <name evidence="1" type="ORF">TorRG33x02_044040</name>
</gene>
<evidence type="ECO:0000313" key="1">
    <source>
        <dbReference type="EMBL" id="PON99639.1"/>
    </source>
</evidence>
<sequence length="102" mass="11528">ARCPSLWLVVPPSTGIYARSCSPSRLILVFSLPPNTEHYPTKQAQAFLIQCRPIPATAFCQISSNLYIHNNIIDILRHFIDSQEISLLTDVAIFRSIVKYLI</sequence>
<keyword evidence="2" id="KW-1185">Reference proteome</keyword>
<accession>A0A2P5FPC4</accession>
<organism evidence="1 2">
    <name type="scientific">Trema orientale</name>
    <name type="common">Charcoal tree</name>
    <name type="synonym">Celtis orientalis</name>
    <dbReference type="NCBI Taxonomy" id="63057"/>
    <lineage>
        <taxon>Eukaryota</taxon>
        <taxon>Viridiplantae</taxon>
        <taxon>Streptophyta</taxon>
        <taxon>Embryophyta</taxon>
        <taxon>Tracheophyta</taxon>
        <taxon>Spermatophyta</taxon>
        <taxon>Magnoliopsida</taxon>
        <taxon>eudicotyledons</taxon>
        <taxon>Gunneridae</taxon>
        <taxon>Pentapetalae</taxon>
        <taxon>rosids</taxon>
        <taxon>fabids</taxon>
        <taxon>Rosales</taxon>
        <taxon>Cannabaceae</taxon>
        <taxon>Trema</taxon>
    </lineage>
</organism>
<reference evidence="2" key="1">
    <citation type="submission" date="2016-06" db="EMBL/GenBank/DDBJ databases">
        <title>Parallel loss of symbiosis genes in relatives of nitrogen-fixing non-legume Parasponia.</title>
        <authorList>
            <person name="Van Velzen R."/>
            <person name="Holmer R."/>
            <person name="Bu F."/>
            <person name="Rutten L."/>
            <person name="Van Zeijl A."/>
            <person name="Liu W."/>
            <person name="Santuari L."/>
            <person name="Cao Q."/>
            <person name="Sharma T."/>
            <person name="Shen D."/>
            <person name="Roswanjaya Y."/>
            <person name="Wardhani T."/>
            <person name="Kalhor M.S."/>
            <person name="Jansen J."/>
            <person name="Van den Hoogen J."/>
            <person name="Gungor B."/>
            <person name="Hartog M."/>
            <person name="Hontelez J."/>
            <person name="Verver J."/>
            <person name="Yang W.-C."/>
            <person name="Schijlen E."/>
            <person name="Repin R."/>
            <person name="Schilthuizen M."/>
            <person name="Schranz E."/>
            <person name="Heidstra R."/>
            <person name="Miyata K."/>
            <person name="Fedorova E."/>
            <person name="Kohlen W."/>
            <person name="Bisseling T."/>
            <person name="Smit S."/>
            <person name="Geurts R."/>
        </authorList>
    </citation>
    <scope>NUCLEOTIDE SEQUENCE [LARGE SCALE GENOMIC DNA]</scope>
    <source>
        <strain evidence="2">cv. RG33-2</strain>
    </source>
</reference>
<protein>
    <submittedName>
        <fullName evidence="1">Uncharacterized protein</fullName>
    </submittedName>
</protein>
<name>A0A2P5FPC4_TREOI</name>
<dbReference type="Proteomes" id="UP000237000">
    <property type="component" value="Unassembled WGS sequence"/>
</dbReference>
<proteinExistence type="predicted"/>
<dbReference type="EMBL" id="JXTC01000017">
    <property type="protein sequence ID" value="PON99639.1"/>
    <property type="molecule type" value="Genomic_DNA"/>
</dbReference>
<feature type="non-terminal residue" evidence="1">
    <location>
        <position position="1"/>
    </location>
</feature>
<dbReference type="AlphaFoldDB" id="A0A2P5FPC4"/>
<evidence type="ECO:0000313" key="2">
    <source>
        <dbReference type="Proteomes" id="UP000237000"/>
    </source>
</evidence>
<dbReference type="OrthoDB" id="10473704at2759"/>